<dbReference type="PANTHER" id="PTHR43106:SF1">
    <property type="entry name" value="DEHYDROGENASE-RELATED"/>
    <property type="match status" value="1"/>
</dbReference>
<dbReference type="GO" id="GO:0016491">
    <property type="term" value="F:oxidoreductase activity"/>
    <property type="evidence" value="ECO:0007669"/>
    <property type="project" value="UniProtKB-KW"/>
</dbReference>
<dbReference type="InterPro" id="IPR023753">
    <property type="entry name" value="FAD/NAD-binding_dom"/>
</dbReference>
<dbReference type="Pfam" id="PF21688">
    <property type="entry name" value="FAD-depend_C"/>
    <property type="match status" value="1"/>
</dbReference>
<feature type="domain" description="FAD-dependent oxidoreductase 2 FAD-binding" evidence="3">
    <location>
        <begin position="147"/>
        <end position="216"/>
    </location>
</feature>
<keyword evidence="2" id="KW-0560">Oxidoreductase</keyword>
<dbReference type="PRINTS" id="PR00368">
    <property type="entry name" value="FADPNR"/>
</dbReference>
<evidence type="ECO:0000256" key="2">
    <source>
        <dbReference type="ARBA" id="ARBA00023002"/>
    </source>
</evidence>
<evidence type="ECO:0000259" key="3">
    <source>
        <dbReference type="Pfam" id="PF00890"/>
    </source>
</evidence>
<dbReference type="InterPro" id="IPR049516">
    <property type="entry name" value="FAD-depend_C"/>
</dbReference>
<dbReference type="RefSeq" id="WP_042685683.1">
    <property type="nucleotide sequence ID" value="NZ_DUIH01000012.1"/>
</dbReference>
<comment type="caution">
    <text evidence="6">The sequence shown here is derived from an EMBL/GenBank/DDBJ whole genome shotgun (WGS) entry which is preliminary data.</text>
</comment>
<gene>
    <name evidence="6" type="ORF">HA299_03810</name>
</gene>
<dbReference type="AlphaFoldDB" id="A0A832RSU9"/>
<feature type="domain" description="FAD-dependent protein C-terminal" evidence="5">
    <location>
        <begin position="227"/>
        <end position="406"/>
    </location>
</feature>
<dbReference type="Proteomes" id="UP000600363">
    <property type="component" value="Unassembled WGS sequence"/>
</dbReference>
<evidence type="ECO:0000259" key="5">
    <source>
        <dbReference type="Pfam" id="PF21688"/>
    </source>
</evidence>
<reference evidence="6" key="1">
    <citation type="journal article" date="2020" name="bioRxiv">
        <title>A rank-normalized archaeal taxonomy based on genome phylogeny resolves widespread incomplete and uneven classifications.</title>
        <authorList>
            <person name="Rinke C."/>
            <person name="Chuvochina M."/>
            <person name="Mussig A.J."/>
            <person name="Chaumeil P.-A."/>
            <person name="Waite D.W."/>
            <person name="Whitman W.B."/>
            <person name="Parks D.H."/>
            <person name="Hugenholtz P."/>
        </authorList>
    </citation>
    <scope>NUCLEOTIDE SEQUENCE</scope>
    <source>
        <strain evidence="6">UBA12518</strain>
    </source>
</reference>
<dbReference type="InterPro" id="IPR036188">
    <property type="entry name" value="FAD/NAD-bd_sf"/>
</dbReference>
<accession>A0A832RSU9</accession>
<dbReference type="SUPFAM" id="SSF51905">
    <property type="entry name" value="FAD/NAD(P)-binding domain"/>
    <property type="match status" value="1"/>
</dbReference>
<evidence type="ECO:0000259" key="4">
    <source>
        <dbReference type="Pfam" id="PF07992"/>
    </source>
</evidence>
<protein>
    <submittedName>
        <fullName evidence="6">NAD(P)/FAD-dependent oxidoreductase</fullName>
    </submittedName>
</protein>
<dbReference type="Pfam" id="PF00890">
    <property type="entry name" value="FAD_binding_2"/>
    <property type="match status" value="1"/>
</dbReference>
<dbReference type="PIRSF" id="PIRSF038984">
    <property type="entry name" value="FAD_binding_protein"/>
    <property type="match status" value="1"/>
</dbReference>
<name>A0A832RSU9_9EURY</name>
<sequence>MTEYDVVIVGAGPAGMFAAEALSESQLKVLIVDMGNDALERRCKMSPESGCMHCSPCDIMCGVGGAGTFSDGTLNLRPDIGGDLTEFVPNERAWELVEEVDRIFLRYGAPEQLSKPEGRELEEIERRAASVGAVFIPIPQRHIGSDRAPEVIHRFKSALQERGVEFRLNTTVKNLIVEGGVCRGVITSDGQSIWARYVVLAPGRIGASWVDELATTHGIEAAYGPIDVGVRVEVPSIVMDPITRINRDPKFHIRTRRYDDFVRTFCTNEHGFVVKEEYEGFVATNGHSLKDRRSENTNFAFLVRVNLTEPLENTTKYGRSIAKLATTIGGGKPVLQRMGDLRRGRRSTWSRLKGNPVKGTLSDVTPGDISMALPHRIVMDIIEGLEVLDRIIPGVASDSVLLYAPEIKFYAMRLFVDEHMQTSIKGLYAAGDGAGLSRDIVNAAATGLLAGRGILRDEA</sequence>
<evidence type="ECO:0000256" key="1">
    <source>
        <dbReference type="ARBA" id="ARBA00022630"/>
    </source>
</evidence>
<proteinExistence type="predicted"/>
<dbReference type="InterPro" id="IPR003953">
    <property type="entry name" value="FAD-dep_OxRdtase_2_FAD-bd"/>
</dbReference>
<evidence type="ECO:0000313" key="6">
    <source>
        <dbReference type="EMBL" id="HIH69733.1"/>
    </source>
</evidence>
<dbReference type="PANTHER" id="PTHR43106">
    <property type="entry name" value="DEHYDROGENASE-RELATED"/>
    <property type="match status" value="1"/>
</dbReference>
<organism evidence="6 7">
    <name type="scientific">Methermicoccus shengliensis</name>
    <dbReference type="NCBI Taxonomy" id="660064"/>
    <lineage>
        <taxon>Archaea</taxon>
        <taxon>Methanobacteriati</taxon>
        <taxon>Methanobacteriota</taxon>
        <taxon>Stenosarchaea group</taxon>
        <taxon>Methanomicrobia</taxon>
        <taxon>Methanosarcinales</taxon>
        <taxon>Methermicoccaceae</taxon>
        <taxon>Methermicoccus</taxon>
    </lineage>
</organism>
<dbReference type="InterPro" id="IPR028348">
    <property type="entry name" value="FAD-binding_protein"/>
</dbReference>
<dbReference type="EMBL" id="DUIH01000012">
    <property type="protein sequence ID" value="HIH69733.1"/>
    <property type="molecule type" value="Genomic_DNA"/>
</dbReference>
<dbReference type="Pfam" id="PF07992">
    <property type="entry name" value="Pyr_redox_2"/>
    <property type="match status" value="1"/>
</dbReference>
<dbReference type="Gene3D" id="3.50.50.60">
    <property type="entry name" value="FAD/NAD(P)-binding domain"/>
    <property type="match status" value="3"/>
</dbReference>
<feature type="domain" description="FAD/NAD(P)-binding" evidence="4">
    <location>
        <begin position="4"/>
        <end position="47"/>
    </location>
</feature>
<keyword evidence="1" id="KW-0285">Flavoprotein</keyword>
<evidence type="ECO:0000313" key="7">
    <source>
        <dbReference type="Proteomes" id="UP000600363"/>
    </source>
</evidence>